<dbReference type="RefSeq" id="WP_085466789.1">
    <property type="nucleotide sequence ID" value="NZ_FXBL01000004.1"/>
</dbReference>
<dbReference type="PROSITE" id="PS50893">
    <property type="entry name" value="ABC_TRANSPORTER_2"/>
    <property type="match status" value="1"/>
</dbReference>
<sequence>MNANASQPLLRLDCVTRRFGGLIAVNDVSFEIQPGEVKGLIGPNGAGKSTTFDLVTGVRRPSSGEIYFRDQRVTEQPAHTRSPMGMARTFQIVRLFQGLSVLENVQLGLHPRFPDGMLRSLLHYGRLRTQERESRERAMELLSFVGLADRAGHSIEELTLGQLRLIDIARALAADPVLLMLDEPAAGLNDAETRNLGEMLALLRKRGLSMLLVEHDIDFIMQACDTIVVMDHGTRIADGTPAEISRNPEVIAAYIGRRATDAAA</sequence>
<proteinExistence type="predicted"/>
<evidence type="ECO:0000256" key="2">
    <source>
        <dbReference type="ARBA" id="ARBA00022741"/>
    </source>
</evidence>
<dbReference type="GO" id="GO:0005886">
    <property type="term" value="C:plasma membrane"/>
    <property type="evidence" value="ECO:0007669"/>
    <property type="project" value="TreeGrafter"/>
</dbReference>
<dbReference type="PANTHER" id="PTHR45772">
    <property type="entry name" value="CONSERVED COMPONENT OF ABC TRANSPORTER FOR NATURAL AMINO ACIDS-RELATED"/>
    <property type="match status" value="1"/>
</dbReference>
<dbReference type="Pfam" id="PF00005">
    <property type="entry name" value="ABC_tran"/>
    <property type="match status" value="1"/>
</dbReference>
<dbReference type="FunFam" id="3.40.50.300:FF:000421">
    <property type="entry name" value="Branched-chain amino acid ABC transporter ATP-binding protein"/>
    <property type="match status" value="1"/>
</dbReference>
<keyword evidence="6" id="KW-1185">Reference proteome</keyword>
<dbReference type="Gene3D" id="3.40.50.300">
    <property type="entry name" value="P-loop containing nucleotide triphosphate hydrolases"/>
    <property type="match status" value="1"/>
</dbReference>
<dbReference type="InterPro" id="IPR032823">
    <property type="entry name" value="BCA_ABC_TP_C"/>
</dbReference>
<dbReference type="AlphaFoldDB" id="A0A1X7PU22"/>
<keyword evidence="1" id="KW-0813">Transport</keyword>
<dbReference type="Proteomes" id="UP000193083">
    <property type="component" value="Unassembled WGS sequence"/>
</dbReference>
<evidence type="ECO:0000313" key="5">
    <source>
        <dbReference type="EMBL" id="SMH54740.1"/>
    </source>
</evidence>
<dbReference type="CDD" id="cd03219">
    <property type="entry name" value="ABC_Mj1267_LivG_branched"/>
    <property type="match status" value="1"/>
</dbReference>
<dbReference type="InterPro" id="IPR003593">
    <property type="entry name" value="AAA+_ATPase"/>
</dbReference>
<gene>
    <name evidence="5" type="ORF">SAMN02982922_5161</name>
</gene>
<organism evidence="5 6">
    <name type="scientific">Mesorhizobium australicum</name>
    <dbReference type="NCBI Taxonomy" id="536018"/>
    <lineage>
        <taxon>Bacteria</taxon>
        <taxon>Pseudomonadati</taxon>
        <taxon>Pseudomonadota</taxon>
        <taxon>Alphaproteobacteria</taxon>
        <taxon>Hyphomicrobiales</taxon>
        <taxon>Phyllobacteriaceae</taxon>
        <taxon>Mesorhizobium</taxon>
    </lineage>
</organism>
<accession>A0A1X7PU22</accession>
<dbReference type="InterPro" id="IPR051120">
    <property type="entry name" value="ABC_AA/LPS_Transport"/>
</dbReference>
<evidence type="ECO:0000259" key="4">
    <source>
        <dbReference type="PROSITE" id="PS50893"/>
    </source>
</evidence>
<dbReference type="SMART" id="SM00382">
    <property type="entry name" value="AAA"/>
    <property type="match status" value="1"/>
</dbReference>
<protein>
    <submittedName>
        <fullName evidence="5">Amino acid/amide ABC transporter ATP-binding protein 1, HAAT family</fullName>
    </submittedName>
</protein>
<evidence type="ECO:0000256" key="1">
    <source>
        <dbReference type="ARBA" id="ARBA00022448"/>
    </source>
</evidence>
<reference evidence="6" key="1">
    <citation type="submission" date="2017-04" db="EMBL/GenBank/DDBJ databases">
        <authorList>
            <person name="Varghese N."/>
            <person name="Submissions S."/>
        </authorList>
    </citation>
    <scope>NUCLEOTIDE SEQUENCE [LARGE SCALE GENOMIC DNA]</scope>
    <source>
        <strain evidence="6">B5P</strain>
    </source>
</reference>
<dbReference type="PANTHER" id="PTHR45772:SF9">
    <property type="entry name" value="CONSERVED COMPONENT OF ABC TRANSPORTER FOR NATURAL AMINO ACIDS"/>
    <property type="match status" value="1"/>
</dbReference>
<dbReference type="EMBL" id="FXBL01000004">
    <property type="protein sequence ID" value="SMH54740.1"/>
    <property type="molecule type" value="Genomic_DNA"/>
</dbReference>
<dbReference type="OrthoDB" id="9779872at2"/>
<dbReference type="InterPro" id="IPR003439">
    <property type="entry name" value="ABC_transporter-like_ATP-bd"/>
</dbReference>
<dbReference type="GO" id="GO:0016887">
    <property type="term" value="F:ATP hydrolysis activity"/>
    <property type="evidence" value="ECO:0007669"/>
    <property type="project" value="InterPro"/>
</dbReference>
<dbReference type="InterPro" id="IPR027417">
    <property type="entry name" value="P-loop_NTPase"/>
</dbReference>
<evidence type="ECO:0000256" key="3">
    <source>
        <dbReference type="ARBA" id="ARBA00022840"/>
    </source>
</evidence>
<dbReference type="SUPFAM" id="SSF52540">
    <property type="entry name" value="P-loop containing nucleoside triphosphate hydrolases"/>
    <property type="match status" value="1"/>
</dbReference>
<keyword evidence="2" id="KW-0547">Nucleotide-binding</keyword>
<evidence type="ECO:0000313" key="6">
    <source>
        <dbReference type="Proteomes" id="UP000193083"/>
    </source>
</evidence>
<keyword evidence="3 5" id="KW-0067">ATP-binding</keyword>
<dbReference type="Pfam" id="PF12399">
    <property type="entry name" value="BCA_ABC_TP_C"/>
    <property type="match status" value="1"/>
</dbReference>
<name>A0A1X7PU22_9HYPH</name>
<feature type="domain" description="ABC transporter" evidence="4">
    <location>
        <begin position="10"/>
        <end position="257"/>
    </location>
</feature>
<dbReference type="GO" id="GO:0005524">
    <property type="term" value="F:ATP binding"/>
    <property type="evidence" value="ECO:0007669"/>
    <property type="project" value="UniProtKB-KW"/>
</dbReference>